<dbReference type="GO" id="GO:0003824">
    <property type="term" value="F:catalytic activity"/>
    <property type="evidence" value="ECO:0007669"/>
    <property type="project" value="InterPro"/>
</dbReference>
<reference evidence="4" key="1">
    <citation type="journal article" date="2015" name="Nature">
        <title>Complex archaea that bridge the gap between prokaryotes and eukaryotes.</title>
        <authorList>
            <person name="Spang A."/>
            <person name="Saw J.H."/>
            <person name="Jorgensen S.L."/>
            <person name="Zaremba-Niedzwiedzka K."/>
            <person name="Martijn J."/>
            <person name="Lind A.E."/>
            <person name="van Eijk R."/>
            <person name="Schleper C."/>
            <person name="Guy L."/>
            <person name="Ettema T.J."/>
        </authorList>
    </citation>
    <scope>NUCLEOTIDE SEQUENCE</scope>
</reference>
<comment type="caution">
    <text evidence="4">The sequence shown here is derived from an EMBL/GenBank/DDBJ whole genome shotgun (WGS) entry which is preliminary data.</text>
</comment>
<accession>A0A0F9M5M3</accession>
<dbReference type="InterPro" id="IPR011330">
    <property type="entry name" value="Glyco_hydro/deAcase_b/a-brl"/>
</dbReference>
<dbReference type="PANTHER" id="PTHR36306:SF3">
    <property type="entry name" value="GLYCOSIDE HYDROLASE FAMILY 57"/>
    <property type="match status" value="1"/>
</dbReference>
<dbReference type="Pfam" id="PF12055">
    <property type="entry name" value="DUF3536"/>
    <property type="match status" value="1"/>
</dbReference>
<dbReference type="SUPFAM" id="SSF88713">
    <property type="entry name" value="Glycoside hydrolase/deacetylase"/>
    <property type="match status" value="1"/>
</dbReference>
<evidence type="ECO:0000313" key="4">
    <source>
        <dbReference type="EMBL" id="KKM94656.1"/>
    </source>
</evidence>
<name>A0A0F9M5M3_9ZZZZ</name>
<keyword evidence="2" id="KW-0119">Carbohydrate metabolism</keyword>
<dbReference type="InterPro" id="IPR004300">
    <property type="entry name" value="Glyco_hydro_57_N"/>
</dbReference>
<evidence type="ECO:0000256" key="1">
    <source>
        <dbReference type="ARBA" id="ARBA00006821"/>
    </source>
</evidence>
<protein>
    <recommendedName>
        <fullName evidence="3">Glycoside hydrolase family 57 N-terminal domain-containing protein</fullName>
    </recommendedName>
</protein>
<proteinExistence type="inferred from homology"/>
<evidence type="ECO:0000259" key="3">
    <source>
        <dbReference type="Pfam" id="PF03065"/>
    </source>
</evidence>
<dbReference type="GO" id="GO:0005975">
    <property type="term" value="P:carbohydrate metabolic process"/>
    <property type="evidence" value="ECO:0007669"/>
    <property type="project" value="InterPro"/>
</dbReference>
<sequence length="823" mass="94558">TYRALGMKERYLCIHGHFYQPPRENPWIEAIEIQDEAYPYHDWNELITAECYAPNSLSRILDDEGRIRDIVSNYSKISFDMGPTLLSWLERHAPDAYEAVLEADRQSIKWRSGHGAAMAQCYNHMIMPLANRRDKQTQILWGIRDFNHRFKRDPEGMWLPETAVDLETLDIMAAEGVKFTVLAQDQAKGVKPEGGDETFRDVSGGGIDPTKSYILRLPSGRQICIFFYNGAVSQAVAFENLLKSGEDFANRLTSVFSDEREHAQLMHIATDGESYGHHHRFGDMALAYALDSIEQRGEARITNYGEFLEMHPAAFEVEIIERTAWSCIHGIGRWKEDCGCSTGANPGWNQHWRAPLREALDWLRDEVSELFEKKGLEIFNYPWKARDRYIDVILDRSDENVRKFLDSNTGDLEFADINTAMSLMEMERHAMLMYTSCGWFFDDISGIEAEQILRYAGRVIQLVKHVFHKDIEAEFLDRLRGSKSNIAIKGSGADVYLKKVKHQVVSLLKVVAHFAISSLFEDYPEQTSIYSYKIETLDYNLMQSAKTELVLGRCNALSEVTLNSREISFALLHLGDHDFNCGVRVFKGQQAYDAMKGEITEAFEQGSFADIVRLIDTHFGTNRFTLFDLFRDEQRKILDTLTKETMDSFEDSYRRLFEENRILMGFIKEVGNPVPNAFLTAAEYTLNLDLKRMLKAEAQAEDIQSVLEEFERWELDMDAVGLEFTFRRTLEREMQALEETPTNLEKLTNMDRLMAIALGMPFTLNLWMMQNLYFKLATTLYRSVVEGGMEDVDVWQMAFKSLGDKLNMNLDALLALGVGGHEQ</sequence>
<feature type="non-terminal residue" evidence="4">
    <location>
        <position position="1"/>
    </location>
</feature>
<dbReference type="Gene3D" id="3.20.110.20">
    <property type="match status" value="1"/>
</dbReference>
<dbReference type="PANTHER" id="PTHR36306">
    <property type="entry name" value="ALPHA-AMYLASE-RELATED-RELATED"/>
    <property type="match status" value="1"/>
</dbReference>
<comment type="similarity">
    <text evidence="1">Belongs to the glycosyl hydrolase 57 family.</text>
</comment>
<organism evidence="4">
    <name type="scientific">marine sediment metagenome</name>
    <dbReference type="NCBI Taxonomy" id="412755"/>
    <lineage>
        <taxon>unclassified sequences</taxon>
        <taxon>metagenomes</taxon>
        <taxon>ecological metagenomes</taxon>
    </lineage>
</organism>
<dbReference type="InterPro" id="IPR021923">
    <property type="entry name" value="DUF3536"/>
</dbReference>
<dbReference type="CDD" id="cd10797">
    <property type="entry name" value="GH57N_APU_like_1"/>
    <property type="match status" value="1"/>
</dbReference>
<dbReference type="Pfam" id="PF03065">
    <property type="entry name" value="Glyco_hydro_57"/>
    <property type="match status" value="1"/>
</dbReference>
<dbReference type="AlphaFoldDB" id="A0A0F9M5M3"/>
<evidence type="ECO:0000256" key="2">
    <source>
        <dbReference type="ARBA" id="ARBA00023277"/>
    </source>
</evidence>
<dbReference type="EMBL" id="LAZR01006111">
    <property type="protein sequence ID" value="KKM94656.1"/>
    <property type="molecule type" value="Genomic_DNA"/>
</dbReference>
<gene>
    <name evidence="4" type="ORF">LCGC14_1196140</name>
</gene>
<feature type="domain" description="Glycoside hydrolase family 57 N-terminal" evidence="3">
    <location>
        <begin position="77"/>
        <end position="312"/>
    </location>
</feature>
<dbReference type="InterPro" id="IPR052046">
    <property type="entry name" value="GH57_Enzymes"/>
</dbReference>